<feature type="compositionally biased region" description="Polar residues" evidence="1">
    <location>
        <begin position="475"/>
        <end position="488"/>
    </location>
</feature>
<feature type="compositionally biased region" description="Low complexity" evidence="1">
    <location>
        <begin position="697"/>
        <end position="709"/>
    </location>
</feature>
<feature type="compositionally biased region" description="Basic and acidic residues" evidence="1">
    <location>
        <begin position="218"/>
        <end position="232"/>
    </location>
</feature>
<dbReference type="Proteomes" id="UP000836402">
    <property type="component" value="Unassembled WGS sequence"/>
</dbReference>
<keyword evidence="3" id="KW-1185">Reference proteome</keyword>
<feature type="compositionally biased region" description="Polar residues" evidence="1">
    <location>
        <begin position="559"/>
        <end position="573"/>
    </location>
</feature>
<evidence type="ECO:0000313" key="3">
    <source>
        <dbReference type="Proteomes" id="UP000836402"/>
    </source>
</evidence>
<protein>
    <submittedName>
        <fullName evidence="2">Uncharacterized protein</fullName>
    </submittedName>
</protein>
<feature type="compositionally biased region" description="Basic and acidic residues" evidence="1">
    <location>
        <begin position="665"/>
        <end position="683"/>
    </location>
</feature>
<comment type="caution">
    <text evidence="2">The sequence shown here is derived from an EMBL/GenBank/DDBJ whole genome shotgun (WGS) entry which is preliminary data.</text>
</comment>
<feature type="region of interest" description="Disordered" evidence="1">
    <location>
        <begin position="420"/>
        <end position="518"/>
    </location>
</feature>
<organism evidence="2 3">
    <name type="scientific">Tilletia caries</name>
    <name type="common">wheat bunt fungus</name>
    <dbReference type="NCBI Taxonomy" id="13290"/>
    <lineage>
        <taxon>Eukaryota</taxon>
        <taxon>Fungi</taxon>
        <taxon>Dikarya</taxon>
        <taxon>Basidiomycota</taxon>
        <taxon>Ustilaginomycotina</taxon>
        <taxon>Exobasidiomycetes</taxon>
        <taxon>Tilletiales</taxon>
        <taxon>Tilletiaceae</taxon>
        <taxon>Tilletia</taxon>
    </lineage>
</organism>
<feature type="compositionally biased region" description="Basic and acidic residues" evidence="1">
    <location>
        <begin position="448"/>
        <end position="469"/>
    </location>
</feature>
<feature type="compositionally biased region" description="Basic and acidic residues" evidence="1">
    <location>
        <begin position="258"/>
        <end position="272"/>
    </location>
</feature>
<feature type="compositionally biased region" description="Low complexity" evidence="1">
    <location>
        <begin position="649"/>
        <end position="661"/>
    </location>
</feature>
<feature type="compositionally biased region" description="Basic and acidic residues" evidence="1">
    <location>
        <begin position="336"/>
        <end position="353"/>
    </location>
</feature>
<proteinExistence type="predicted"/>
<gene>
    <name evidence="2" type="ORF">JKIAZH3_G9340</name>
</gene>
<feature type="compositionally biased region" description="Polar residues" evidence="1">
    <location>
        <begin position="363"/>
        <end position="372"/>
    </location>
</feature>
<sequence>MAAYSGSPDGLRNVYLGPLPRAGVQRICIQRPLSARYEVPKMRPLTAPTSLPPNSEVQLLAVFFLRQFNNKKRAIDAALEGANTLRAVLEDPFDELVSAVHDETAYQKICAFRASMERTNANLSYLVDMFEKASSQFDHLGDAYFDAVNAIDAYTSARTVEKAFPRLSMVDPKPRALSDARRRQLSKWAHDLRYEYDEGDISFMLAREKNEALQNLDERGSKSDTGAFHEGDLALPTDRAATNKGHSTVKGKATAGKRLSDGHDNATLEKEPLGAGRTDGAKSSRNAAIETTIRPPASERERRAAKIKSTGTATNDRAKRTYSDDELASASGADHQPQRRDLRQRSSDMDKGTPFKSFRRQSVESMHTSTAGKLSEAQCERNIKVERSGSDAGAADLTGDQIKTLLADLYEFELHAVDDAEEATTSSKAPSRAGSSDYKGTKRHTHDVKHEPKDTVWPKDRETARDGARRPRSGLSDNPSSLQITGESAQREKSHTISESTPVAVHRASHNTHALRDKENDPKLLVPLHRIKKERNRRRSDEHETWLHTFRASSSFAVDDGTSVSTSPQSFRTASMERSGASSRNDAGARCSDEYEALVHSVRTSCTIQNEPSSKVEVGSQDTTSRRARPLDYRGQENVDGRMTRRASRQSSLASTSSTDAGMHTSKEPNSSKERRGTAKRDTLGNIHRILVYGGSSASNLSHLHSAVSDSDENALTPRPKAVGRARLPTSSGR</sequence>
<evidence type="ECO:0000256" key="1">
    <source>
        <dbReference type="SAM" id="MobiDB-lite"/>
    </source>
</evidence>
<feature type="region of interest" description="Disordered" evidence="1">
    <location>
        <begin position="218"/>
        <end position="377"/>
    </location>
</feature>
<feature type="region of interest" description="Disordered" evidence="1">
    <location>
        <begin position="559"/>
        <end position="588"/>
    </location>
</feature>
<feature type="region of interest" description="Disordered" evidence="1">
    <location>
        <begin position="610"/>
        <end position="683"/>
    </location>
</feature>
<reference evidence="2" key="1">
    <citation type="submission" date="2020-10" db="EMBL/GenBank/DDBJ databases">
        <authorList>
            <person name="Sedaghatjoo S."/>
        </authorList>
    </citation>
    <scope>NUCLEOTIDE SEQUENCE</scope>
    <source>
        <strain evidence="2">AZH3</strain>
    </source>
</reference>
<evidence type="ECO:0000313" key="2">
    <source>
        <dbReference type="EMBL" id="CAD6953298.1"/>
    </source>
</evidence>
<accession>A0ABN7JBK6</accession>
<feature type="compositionally biased region" description="Basic and acidic residues" evidence="1">
    <location>
        <begin position="629"/>
        <end position="643"/>
    </location>
</feature>
<dbReference type="EMBL" id="CAJHJG010005881">
    <property type="protein sequence ID" value="CAD6953298.1"/>
    <property type="molecule type" value="Genomic_DNA"/>
</dbReference>
<name>A0ABN7JBK6_9BASI</name>
<feature type="region of interest" description="Disordered" evidence="1">
    <location>
        <begin position="697"/>
        <end position="734"/>
    </location>
</feature>